<dbReference type="EMBL" id="VCKX01000029">
    <property type="protein sequence ID" value="TMR35889.1"/>
    <property type="molecule type" value="Genomic_DNA"/>
</dbReference>
<feature type="domain" description="Helicase-associated" evidence="2">
    <location>
        <begin position="196"/>
        <end position="256"/>
    </location>
</feature>
<organism evidence="3 4">
    <name type="scientific">Nonomuraea zeae</name>
    <dbReference type="NCBI Taxonomy" id="1642303"/>
    <lineage>
        <taxon>Bacteria</taxon>
        <taxon>Bacillati</taxon>
        <taxon>Actinomycetota</taxon>
        <taxon>Actinomycetes</taxon>
        <taxon>Streptosporangiales</taxon>
        <taxon>Streptosporangiaceae</taxon>
        <taxon>Nonomuraea</taxon>
    </lineage>
</organism>
<feature type="domain" description="Helicase-associated" evidence="2">
    <location>
        <begin position="59"/>
        <end position="122"/>
    </location>
</feature>
<sequence>MEGVRWPSAVAADVDQRRRERGRGASRPRPIRWLTIDGAAEAPRAFAEEIMVGIVQAATASWEEYYGAACAYSEAHGDLLIPDEWVSPTGLHVGKWLITQRAQRTRGQLRPDRITLLDAIGMAWSLREAEWKRQYAALAAYHCEHGHADVPYEYVTADGFRLGVWASRLRSGRRALTAKQRGQLAVLGVTINDGPSAWELNYAAAAAFHREHDHLKVPVSYVTPKGIRLGMWIRFMRATGDNLPEQKRKRLDALNMIWKPRQEAAKARQADWEAAVAAATAYVTEHGHLRPLTRYVTRDGYPLGRRLGRWRSSFSRPLTAEQRAVLDALDPNWAQPGQQSSSLTCPAPEMAHHPRRSS</sequence>
<evidence type="ECO:0000313" key="3">
    <source>
        <dbReference type="EMBL" id="TMR35889.1"/>
    </source>
</evidence>
<evidence type="ECO:0000259" key="2">
    <source>
        <dbReference type="Pfam" id="PF03457"/>
    </source>
</evidence>
<keyword evidence="4" id="KW-1185">Reference proteome</keyword>
<dbReference type="InterPro" id="IPR005114">
    <property type="entry name" value="Helicase_assoc"/>
</dbReference>
<dbReference type="OrthoDB" id="9776021at2"/>
<dbReference type="PANTHER" id="PTHR33418:SF1">
    <property type="entry name" value="HELICASE-ASSOCIATED DOMAIN-CONTAINING PROTEIN"/>
    <property type="match status" value="1"/>
</dbReference>
<proteinExistence type="predicted"/>
<dbReference type="RefSeq" id="WP_138689827.1">
    <property type="nucleotide sequence ID" value="NZ_JBHSAZ010000024.1"/>
</dbReference>
<accession>A0A5S4GSS5</accession>
<feature type="domain" description="Helicase-associated" evidence="2">
    <location>
        <begin position="128"/>
        <end position="188"/>
    </location>
</feature>
<dbReference type="AlphaFoldDB" id="A0A5S4GSS5"/>
<dbReference type="Gene3D" id="6.10.140.530">
    <property type="match status" value="3"/>
</dbReference>
<feature type="domain" description="Helicase-associated" evidence="2">
    <location>
        <begin position="269"/>
        <end position="330"/>
    </location>
</feature>
<protein>
    <recommendedName>
        <fullName evidence="2">Helicase-associated domain-containing protein</fullName>
    </recommendedName>
</protein>
<reference evidence="3 4" key="1">
    <citation type="submission" date="2019-05" db="EMBL/GenBank/DDBJ databases">
        <title>Draft genome sequence of Nonomuraea zeae DSM 100528.</title>
        <authorList>
            <person name="Saricaoglu S."/>
            <person name="Isik K."/>
        </authorList>
    </citation>
    <scope>NUCLEOTIDE SEQUENCE [LARGE SCALE GENOMIC DNA]</scope>
    <source>
        <strain evidence="3 4">DSM 100528</strain>
    </source>
</reference>
<dbReference type="Proteomes" id="UP000306628">
    <property type="component" value="Unassembled WGS sequence"/>
</dbReference>
<feature type="compositionally biased region" description="Polar residues" evidence="1">
    <location>
        <begin position="335"/>
        <end position="344"/>
    </location>
</feature>
<evidence type="ECO:0000313" key="4">
    <source>
        <dbReference type="Proteomes" id="UP000306628"/>
    </source>
</evidence>
<feature type="region of interest" description="Disordered" evidence="1">
    <location>
        <begin position="335"/>
        <end position="358"/>
    </location>
</feature>
<dbReference type="PANTHER" id="PTHR33418">
    <property type="entry name" value="HELICASE-ASSOCIATED"/>
    <property type="match status" value="1"/>
</dbReference>
<name>A0A5S4GSS5_9ACTN</name>
<gene>
    <name evidence="3" type="ORF">ETD85_12480</name>
</gene>
<evidence type="ECO:0000256" key="1">
    <source>
        <dbReference type="SAM" id="MobiDB-lite"/>
    </source>
</evidence>
<comment type="caution">
    <text evidence="3">The sequence shown here is derived from an EMBL/GenBank/DDBJ whole genome shotgun (WGS) entry which is preliminary data.</text>
</comment>
<dbReference type="Pfam" id="PF03457">
    <property type="entry name" value="HA"/>
    <property type="match status" value="4"/>
</dbReference>